<evidence type="ECO:0000256" key="8">
    <source>
        <dbReference type="ARBA" id="ARBA00022692"/>
    </source>
</evidence>
<dbReference type="PIRSF" id="PIRSF006603">
    <property type="entry name" value="DinF"/>
    <property type="match status" value="1"/>
</dbReference>
<dbReference type="PANTHER" id="PTHR43298">
    <property type="entry name" value="MULTIDRUG RESISTANCE PROTEIN NORM-RELATED"/>
    <property type="match status" value="1"/>
</dbReference>
<evidence type="ECO:0000256" key="1">
    <source>
        <dbReference type="ARBA" id="ARBA00003408"/>
    </source>
</evidence>
<feature type="transmembrane region" description="Helical" evidence="13">
    <location>
        <begin position="396"/>
        <end position="417"/>
    </location>
</feature>
<evidence type="ECO:0000256" key="4">
    <source>
        <dbReference type="ARBA" id="ARBA00020268"/>
    </source>
</evidence>
<keyword evidence="8 13" id="KW-0812">Transmembrane</keyword>
<evidence type="ECO:0000256" key="5">
    <source>
        <dbReference type="ARBA" id="ARBA00022448"/>
    </source>
</evidence>
<comment type="subcellular location">
    <subcellularLocation>
        <location evidence="2">Cell membrane</location>
        <topology evidence="2">Multi-pass membrane protein</topology>
    </subcellularLocation>
</comment>
<comment type="similarity">
    <text evidence="3">Belongs to the multi antimicrobial extrusion (MATE) (TC 2.A.66.1) family.</text>
</comment>
<dbReference type="NCBIfam" id="TIGR00797">
    <property type="entry name" value="matE"/>
    <property type="match status" value="1"/>
</dbReference>
<feature type="transmembrane region" description="Helical" evidence="13">
    <location>
        <begin position="260"/>
        <end position="281"/>
    </location>
</feature>
<keyword evidence="11 13" id="KW-0472">Membrane</keyword>
<dbReference type="Pfam" id="PF01554">
    <property type="entry name" value="MatE"/>
    <property type="match status" value="2"/>
</dbReference>
<dbReference type="InterPro" id="IPR002528">
    <property type="entry name" value="MATE_fam"/>
</dbReference>
<keyword evidence="7" id="KW-1003">Cell membrane</keyword>
<feature type="transmembrane region" description="Helical" evidence="13">
    <location>
        <begin position="287"/>
        <end position="306"/>
    </location>
</feature>
<proteinExistence type="inferred from homology"/>
<evidence type="ECO:0000313" key="15">
    <source>
        <dbReference type="Proteomes" id="UP000632138"/>
    </source>
</evidence>
<dbReference type="PANTHER" id="PTHR43298:SF2">
    <property type="entry name" value="FMN_FAD EXPORTER YEEO-RELATED"/>
    <property type="match status" value="1"/>
</dbReference>
<evidence type="ECO:0000256" key="10">
    <source>
        <dbReference type="ARBA" id="ARBA00023065"/>
    </source>
</evidence>
<dbReference type="InterPro" id="IPR050222">
    <property type="entry name" value="MATE_MdtK"/>
</dbReference>
<evidence type="ECO:0000256" key="3">
    <source>
        <dbReference type="ARBA" id="ARBA00010199"/>
    </source>
</evidence>
<keyword evidence="5" id="KW-0813">Transport</keyword>
<dbReference type="EMBL" id="JAENHP010000001">
    <property type="protein sequence ID" value="MBM2614787.1"/>
    <property type="molecule type" value="Genomic_DNA"/>
</dbReference>
<feature type="transmembrane region" description="Helical" evidence="13">
    <location>
        <begin position="60"/>
        <end position="80"/>
    </location>
</feature>
<keyword evidence="9 13" id="KW-1133">Transmembrane helix</keyword>
<feature type="transmembrane region" description="Helical" evidence="13">
    <location>
        <begin position="20"/>
        <end position="40"/>
    </location>
</feature>
<feature type="transmembrane region" description="Helical" evidence="13">
    <location>
        <begin position="360"/>
        <end position="384"/>
    </location>
</feature>
<evidence type="ECO:0000256" key="12">
    <source>
        <dbReference type="ARBA" id="ARBA00031636"/>
    </source>
</evidence>
<organism evidence="14 15">
    <name type="scientific">Paractinoplanes ovalisporus</name>
    <dbReference type="NCBI Taxonomy" id="2810368"/>
    <lineage>
        <taxon>Bacteria</taxon>
        <taxon>Bacillati</taxon>
        <taxon>Actinomycetota</taxon>
        <taxon>Actinomycetes</taxon>
        <taxon>Micromonosporales</taxon>
        <taxon>Micromonosporaceae</taxon>
        <taxon>Paractinoplanes</taxon>
    </lineage>
</organism>
<comment type="function">
    <text evidence="1">Multidrug efflux pump.</text>
</comment>
<evidence type="ECO:0000256" key="13">
    <source>
        <dbReference type="SAM" id="Phobius"/>
    </source>
</evidence>
<accession>A0ABS2A4L5</accession>
<name>A0ABS2A4L5_9ACTN</name>
<dbReference type="RefSeq" id="WP_203374650.1">
    <property type="nucleotide sequence ID" value="NZ_JAENHP010000001.1"/>
</dbReference>
<feature type="transmembrane region" description="Helical" evidence="13">
    <location>
        <begin position="143"/>
        <end position="164"/>
    </location>
</feature>
<sequence length="457" mass="46887">MVTERARPDAAEASAPVRAVLGLGLPILVGSLSAVLAGLVDTAMIGHYGSAELTAVAASSAVFDIFVNILMASLIAHQIVAARSAGAGNPGGIRRSLRASLAYSGAIALLLAVLTWAAGGWLAGLIGGDDPGLRDLASGYLSARAPSLLLLVPFGLLIATFGAYKRPRYAMIAGLGVNAVNLGLDALLIYGPGPFPEMGAVGNGLSTTVATAAGLVFLIVAAARFEPFREIRRAEPAEAGFETSVHKLSWPAMVSTAADYGALALFFVVVGLAGTAALAGGRIGAELHVLVFAALTAFAAATRILTGRAVGAGDLEAARRHWRAGRRTILAGVVPLAVLFLAAPNALASVFTSSRETVDAAGSAIVVVAFTLPLMAWCLGSTSLLKALGRTGWDMWANLAAAWLVQLPVAWVLAVPLDLGLEGAFAGLVAYWLARAVASEVLARRAFHKLTQPEEQS</sequence>
<feature type="transmembrane region" description="Helical" evidence="13">
    <location>
        <begin position="204"/>
        <end position="223"/>
    </location>
</feature>
<dbReference type="Proteomes" id="UP000632138">
    <property type="component" value="Unassembled WGS sequence"/>
</dbReference>
<evidence type="ECO:0000256" key="9">
    <source>
        <dbReference type="ARBA" id="ARBA00022989"/>
    </source>
</evidence>
<evidence type="ECO:0000256" key="6">
    <source>
        <dbReference type="ARBA" id="ARBA00022449"/>
    </source>
</evidence>
<gene>
    <name evidence="14" type="ORF">JIG36_04355</name>
</gene>
<feature type="transmembrane region" description="Helical" evidence="13">
    <location>
        <begin position="101"/>
        <end position="123"/>
    </location>
</feature>
<evidence type="ECO:0000256" key="7">
    <source>
        <dbReference type="ARBA" id="ARBA00022475"/>
    </source>
</evidence>
<evidence type="ECO:0000256" key="11">
    <source>
        <dbReference type="ARBA" id="ARBA00023136"/>
    </source>
</evidence>
<keyword evidence="10" id="KW-0406">Ion transport</keyword>
<dbReference type="InterPro" id="IPR048279">
    <property type="entry name" value="MdtK-like"/>
</dbReference>
<feature type="transmembrane region" description="Helical" evidence="13">
    <location>
        <begin position="327"/>
        <end position="348"/>
    </location>
</feature>
<protein>
    <recommendedName>
        <fullName evidence="4">Probable multidrug resistance protein NorM</fullName>
    </recommendedName>
    <alternativeName>
        <fullName evidence="12">Multidrug-efflux transporter</fullName>
    </alternativeName>
</protein>
<evidence type="ECO:0000256" key="2">
    <source>
        <dbReference type="ARBA" id="ARBA00004651"/>
    </source>
</evidence>
<keyword evidence="15" id="KW-1185">Reference proteome</keyword>
<keyword evidence="6" id="KW-0050">Antiport</keyword>
<evidence type="ECO:0000313" key="14">
    <source>
        <dbReference type="EMBL" id="MBM2614787.1"/>
    </source>
</evidence>
<comment type="caution">
    <text evidence="14">The sequence shown here is derived from an EMBL/GenBank/DDBJ whole genome shotgun (WGS) entry which is preliminary data.</text>
</comment>
<feature type="transmembrane region" description="Helical" evidence="13">
    <location>
        <begin position="171"/>
        <end position="192"/>
    </location>
</feature>
<reference evidence="14 15" key="1">
    <citation type="submission" date="2021-01" db="EMBL/GenBank/DDBJ databases">
        <title>Actinoplanes sp. nov. LDG1-06 isolated from lichen.</title>
        <authorList>
            <person name="Saeng-In P."/>
            <person name="Phongsopitanun W."/>
            <person name="Kanchanasin P."/>
            <person name="Yuki M."/>
            <person name="Kudo T."/>
            <person name="Ohkuma M."/>
            <person name="Tanasupawat S."/>
        </authorList>
    </citation>
    <scope>NUCLEOTIDE SEQUENCE [LARGE SCALE GENOMIC DNA]</scope>
    <source>
        <strain evidence="14 15">LDG1-06</strain>
    </source>
</reference>